<dbReference type="RefSeq" id="WP_061773317.1">
    <property type="nucleotide sequence ID" value="NZ_VBSV01000014.1"/>
</dbReference>
<dbReference type="EMBL" id="MSBD01000035">
    <property type="protein sequence ID" value="ORN28672.1"/>
    <property type="molecule type" value="Genomic_DNA"/>
</dbReference>
<feature type="compositionally biased region" description="Low complexity" evidence="1">
    <location>
        <begin position="420"/>
        <end position="458"/>
    </location>
</feature>
<dbReference type="Proteomes" id="UP000193009">
    <property type="component" value="Unassembled WGS sequence"/>
</dbReference>
<proteinExistence type="predicted"/>
<reference evidence="5 6" key="1">
    <citation type="journal article" date="2017" name="Front. Microbiol.">
        <title>The Histidine Decarboxylase Gene Cluster of Lactobacillus parabuchneri Was Gained by Horizontal Gene Transfer and Is Mobile within the Species.</title>
        <authorList>
            <person name="Wuthrich D."/>
            <person name="Berthoud H."/>
            <person name="Wechsler D."/>
            <person name="Eugster E."/>
            <person name="Irmler S."/>
            <person name="Bruggmann R."/>
        </authorList>
    </citation>
    <scope>NUCLEOTIDE SEQUENCE [LARGE SCALE GENOMIC DNA]</scope>
    <source>
        <strain evidence="5 6">FAM23169</strain>
    </source>
</reference>
<evidence type="ECO:0000313" key="5">
    <source>
        <dbReference type="EMBL" id="ORN28672.1"/>
    </source>
</evidence>
<feature type="domain" description="DUF5776" evidence="4">
    <location>
        <begin position="547"/>
        <end position="615"/>
    </location>
</feature>
<dbReference type="InterPro" id="IPR044081">
    <property type="entry name" value="DUF5776"/>
</dbReference>
<name>A0A1X1FED1_9LACO</name>
<gene>
    <name evidence="5" type="ORF">FAM23169_01418</name>
</gene>
<evidence type="ECO:0000256" key="2">
    <source>
        <dbReference type="SAM" id="Phobius"/>
    </source>
</evidence>
<feature type="transmembrane region" description="Helical" evidence="2">
    <location>
        <begin position="12"/>
        <end position="32"/>
    </location>
</feature>
<evidence type="ECO:0000313" key="6">
    <source>
        <dbReference type="Proteomes" id="UP000193009"/>
    </source>
</evidence>
<organism evidence="5 6">
    <name type="scientific">Lentilactobacillus parabuchneri</name>
    <dbReference type="NCBI Taxonomy" id="152331"/>
    <lineage>
        <taxon>Bacteria</taxon>
        <taxon>Bacillati</taxon>
        <taxon>Bacillota</taxon>
        <taxon>Bacilli</taxon>
        <taxon>Lactobacillales</taxon>
        <taxon>Lactobacillaceae</taxon>
        <taxon>Lentilactobacillus</taxon>
    </lineage>
</organism>
<dbReference type="KEGG" id="lpar:FAM21731_01474"/>
<evidence type="ECO:0000259" key="4">
    <source>
        <dbReference type="Pfam" id="PF19087"/>
    </source>
</evidence>
<evidence type="ECO:0000256" key="1">
    <source>
        <dbReference type="SAM" id="MobiDB-lite"/>
    </source>
</evidence>
<dbReference type="Pfam" id="PF19087">
    <property type="entry name" value="DUF5776"/>
    <property type="match status" value="1"/>
</dbReference>
<feature type="domain" description="Ig-like" evidence="3">
    <location>
        <begin position="291"/>
        <end position="326"/>
    </location>
</feature>
<comment type="caution">
    <text evidence="5">The sequence shown here is derived from an EMBL/GenBank/DDBJ whole genome shotgun (WGS) entry which is preliminary data.</text>
</comment>
<dbReference type="STRING" id="152331.FAM21731_01474"/>
<feature type="region of interest" description="Disordered" evidence="1">
    <location>
        <begin position="413"/>
        <end position="458"/>
    </location>
</feature>
<sequence>MDIKNRVKFWKVIQQTLLFTVFIAVFGTFMSLTLPNKASANTIGEMAGLDSDIWYTANESDTPLFEGKPTATQPFYSHSLNVDQYHDLMIHFKVTNNTGTIQPVESFLYTPIYYTHDFVSAYPYTSTSLTFDTSRANELSTQVIGNDGGGTFNTMYVESFNDYATTLDITKPLGGVLQAEGLGHYTNLADKASLEISIPLKVANDDYNYNDPSSIPFAITQGLAFHAPTWDWTYQYRSLTVRPYKGLLVSDFNSADYNNLIGADKYNGITKMFYDTSGIYADQDTNPIEETDHSKATVDSIVPTTTPGQYTVTYTYNGVTKKVTATLKSYIDAKDFTVGYGSNWNSQKFNGVTKLTDTNGSSETPSDSNVTITIKDSQGNTVNSIDTTNAGAVYAVTYKNINGDSKTVKVTVGQRGYTPSNNGGNSSNNNNANNNTGGNSGNNAWNPSNPNNPNGTGLPNYAAVKGSAVYATKKIYMYKHGNFKKSQRVATYPKQKRINRPMFVVTGYTRSNGGALRYKVRDVNHHSKTAGKRGYITANRKYVVRVYYQSVPKNKLITVINPKGVHAYKNRNLTNRVKHYKKGSHLRVKKIVKWNLTTRYVLTNGHYITANKKLVIQGKY</sequence>
<keyword evidence="2" id="KW-1133">Transmembrane helix</keyword>
<keyword evidence="2" id="KW-0812">Transmembrane</keyword>
<accession>A0A1X1FED1</accession>
<dbReference type="Pfam" id="PF07523">
    <property type="entry name" value="Big_3"/>
    <property type="match status" value="1"/>
</dbReference>
<dbReference type="InterPro" id="IPR022038">
    <property type="entry name" value="Ig-like_bact"/>
</dbReference>
<protein>
    <submittedName>
        <fullName evidence="5">Bacterial Ig-like domain (Group 3)</fullName>
    </submittedName>
</protein>
<evidence type="ECO:0000259" key="3">
    <source>
        <dbReference type="Pfam" id="PF07523"/>
    </source>
</evidence>
<keyword evidence="2" id="KW-0472">Membrane</keyword>
<keyword evidence="6" id="KW-1185">Reference proteome</keyword>
<dbReference type="AlphaFoldDB" id="A0A1X1FED1"/>